<keyword evidence="11" id="KW-0443">Lipid metabolism</keyword>
<keyword evidence="17" id="KW-1185">Reference proteome</keyword>
<evidence type="ECO:0000256" key="7">
    <source>
        <dbReference type="ARBA" id="ARBA00022553"/>
    </source>
</evidence>
<keyword evidence="7" id="KW-0597">Phosphoprotein</keyword>
<evidence type="ECO:0000313" key="17">
    <source>
        <dbReference type="Proteomes" id="UP000250043"/>
    </source>
</evidence>
<accession>A0A8E2DUE4</accession>
<dbReference type="GO" id="GO:0000035">
    <property type="term" value="F:acyl binding"/>
    <property type="evidence" value="ECO:0007669"/>
    <property type="project" value="TreeGrafter"/>
</dbReference>
<evidence type="ECO:0000256" key="1">
    <source>
        <dbReference type="ARBA" id="ARBA00004173"/>
    </source>
</evidence>
<keyword evidence="12" id="KW-0496">Mitochondrion</keyword>
<proteinExistence type="inferred from homology"/>
<dbReference type="InterPro" id="IPR009081">
    <property type="entry name" value="PP-bd_ACP"/>
</dbReference>
<evidence type="ECO:0000256" key="9">
    <source>
        <dbReference type="ARBA" id="ARBA00022946"/>
    </source>
</evidence>
<dbReference type="HAMAP" id="MF_01217">
    <property type="entry name" value="Acyl_carrier"/>
    <property type="match status" value="1"/>
</dbReference>
<evidence type="ECO:0000256" key="11">
    <source>
        <dbReference type="ARBA" id="ARBA00023098"/>
    </source>
</evidence>
<sequence length="123" mass="13193">MSFLRLAVRSVARPRVAPRLAATFPHARPGFLQVAGYAAAAGLSKEQIATRVLDVLKGFEKVDPAKLTPSASFTDDLGLDSLDAVEVVMAVEEFSVEIPDAEADEIKTVQQAIDYIAKTPDAH</sequence>
<evidence type="ECO:0000256" key="2">
    <source>
        <dbReference type="ARBA" id="ARBA00005194"/>
    </source>
</evidence>
<dbReference type="NCBIfam" id="TIGR00517">
    <property type="entry name" value="acyl_carrier"/>
    <property type="match status" value="1"/>
</dbReference>
<evidence type="ECO:0000259" key="15">
    <source>
        <dbReference type="PROSITE" id="PS50075"/>
    </source>
</evidence>
<keyword evidence="5 14" id="KW-0596">Phosphopantetheine</keyword>
<dbReference type="InterPro" id="IPR036736">
    <property type="entry name" value="ACP-like_sf"/>
</dbReference>
<evidence type="ECO:0000256" key="4">
    <source>
        <dbReference type="ARBA" id="ARBA00022448"/>
    </source>
</evidence>
<dbReference type="GO" id="GO:0000036">
    <property type="term" value="F:acyl carrier activity"/>
    <property type="evidence" value="ECO:0007669"/>
    <property type="project" value="TreeGrafter"/>
</dbReference>
<evidence type="ECO:0000256" key="10">
    <source>
        <dbReference type="ARBA" id="ARBA00022982"/>
    </source>
</evidence>
<organism evidence="16 17">
    <name type="scientific">Obba rivulosa</name>
    <dbReference type="NCBI Taxonomy" id="1052685"/>
    <lineage>
        <taxon>Eukaryota</taxon>
        <taxon>Fungi</taxon>
        <taxon>Dikarya</taxon>
        <taxon>Basidiomycota</taxon>
        <taxon>Agaricomycotina</taxon>
        <taxon>Agaricomycetes</taxon>
        <taxon>Polyporales</taxon>
        <taxon>Gelatoporiaceae</taxon>
        <taxon>Obba</taxon>
    </lineage>
</organism>
<reference evidence="16 17" key="1">
    <citation type="submission" date="2016-07" db="EMBL/GenBank/DDBJ databases">
        <title>Draft genome of the white-rot fungus Obba rivulosa 3A-2.</title>
        <authorList>
            <consortium name="DOE Joint Genome Institute"/>
            <person name="Miettinen O."/>
            <person name="Riley R."/>
            <person name="Acob R."/>
            <person name="Barry K."/>
            <person name="Cullen D."/>
            <person name="De Vries R."/>
            <person name="Hainaut M."/>
            <person name="Hatakka A."/>
            <person name="Henrissat B."/>
            <person name="Hilden K."/>
            <person name="Kuo R."/>
            <person name="Labutti K."/>
            <person name="Lipzen A."/>
            <person name="Makela M.R."/>
            <person name="Sandor L."/>
            <person name="Spatafora J.W."/>
            <person name="Grigoriev I.V."/>
            <person name="Hibbett D.S."/>
        </authorList>
    </citation>
    <scope>NUCLEOTIDE SEQUENCE [LARGE SCALE GENOMIC DNA]</scope>
    <source>
        <strain evidence="16 17">3A-2</strain>
    </source>
</reference>
<gene>
    <name evidence="16" type="ORF">OBBRIDRAFT_503714</name>
</gene>
<dbReference type="PANTHER" id="PTHR20863">
    <property type="entry name" value="ACYL CARRIER PROTEIN"/>
    <property type="match status" value="1"/>
</dbReference>
<evidence type="ECO:0000256" key="6">
    <source>
        <dbReference type="ARBA" id="ARBA00022516"/>
    </source>
</evidence>
<evidence type="ECO:0000256" key="5">
    <source>
        <dbReference type="ARBA" id="ARBA00022450"/>
    </source>
</evidence>
<keyword evidence="9" id="KW-0809">Transit peptide</keyword>
<evidence type="ECO:0000256" key="12">
    <source>
        <dbReference type="ARBA" id="ARBA00023128"/>
    </source>
</evidence>
<dbReference type="Proteomes" id="UP000250043">
    <property type="component" value="Unassembled WGS sequence"/>
</dbReference>
<keyword evidence="8" id="KW-0276">Fatty acid metabolism</keyword>
<dbReference type="Pfam" id="PF00550">
    <property type="entry name" value="PP-binding"/>
    <property type="match status" value="1"/>
</dbReference>
<comment type="subcellular location">
    <subcellularLocation>
        <location evidence="1">Mitochondrion</location>
    </subcellularLocation>
</comment>
<keyword evidence="10" id="KW-0249">Electron transport</keyword>
<keyword evidence="4" id="KW-0813">Transport</keyword>
<keyword evidence="13 14" id="KW-0275">Fatty acid biosynthesis</keyword>
<dbReference type="InterPro" id="IPR003231">
    <property type="entry name" value="ACP"/>
</dbReference>
<dbReference type="PANTHER" id="PTHR20863:SF28">
    <property type="entry name" value="ACYL CARRIER PROTEIN, MITOCHONDRIAL"/>
    <property type="match status" value="1"/>
</dbReference>
<evidence type="ECO:0000313" key="16">
    <source>
        <dbReference type="EMBL" id="OCH95817.1"/>
    </source>
</evidence>
<protein>
    <recommendedName>
        <fullName evidence="14">Acyl carrier protein</fullName>
    </recommendedName>
</protein>
<dbReference type="Gene3D" id="1.10.1200.10">
    <property type="entry name" value="ACP-like"/>
    <property type="match status" value="1"/>
</dbReference>
<evidence type="ECO:0000256" key="3">
    <source>
        <dbReference type="ARBA" id="ARBA00010930"/>
    </source>
</evidence>
<name>A0A8E2DUE4_9APHY</name>
<keyword evidence="6 14" id="KW-0444">Lipid biosynthesis</keyword>
<dbReference type="FunFam" id="1.10.1200.10:FF:000003">
    <property type="entry name" value="Acyl carrier protein"/>
    <property type="match status" value="1"/>
</dbReference>
<comment type="function">
    <text evidence="14">Carrier of the growing fatty acid chain in fatty acid biosynthesis.</text>
</comment>
<dbReference type="EMBL" id="KV722334">
    <property type="protein sequence ID" value="OCH95817.1"/>
    <property type="molecule type" value="Genomic_DNA"/>
</dbReference>
<evidence type="ECO:0000256" key="8">
    <source>
        <dbReference type="ARBA" id="ARBA00022832"/>
    </source>
</evidence>
<comment type="pathway">
    <text evidence="2">Lipid metabolism; fatty acid biosynthesis.</text>
</comment>
<dbReference type="GO" id="GO:0099128">
    <property type="term" value="C:mitochondrial [2Fe-2S] assembly complex"/>
    <property type="evidence" value="ECO:0007669"/>
    <property type="project" value="UniProtKB-ARBA"/>
</dbReference>
<dbReference type="PROSITE" id="PS50075">
    <property type="entry name" value="CARRIER"/>
    <property type="match status" value="1"/>
</dbReference>
<evidence type="ECO:0000256" key="14">
    <source>
        <dbReference type="RuleBase" id="RU000722"/>
    </source>
</evidence>
<dbReference type="OrthoDB" id="448946at2759"/>
<dbReference type="AlphaFoldDB" id="A0A8E2DUE4"/>
<comment type="similarity">
    <text evidence="3">Belongs to the acyl carrier protein (ACP) family.</text>
</comment>
<dbReference type="SUPFAM" id="SSF47336">
    <property type="entry name" value="ACP-like"/>
    <property type="match status" value="1"/>
</dbReference>
<feature type="domain" description="Carrier" evidence="15">
    <location>
        <begin position="46"/>
        <end position="120"/>
    </location>
</feature>
<evidence type="ECO:0000256" key="13">
    <source>
        <dbReference type="ARBA" id="ARBA00023160"/>
    </source>
</evidence>
<dbReference type="NCBIfam" id="NF002148">
    <property type="entry name" value="PRK00982.1-2"/>
    <property type="match status" value="1"/>
</dbReference>
<dbReference type="PROSITE" id="PS00012">
    <property type="entry name" value="PHOSPHOPANTETHEINE"/>
    <property type="match status" value="1"/>
</dbReference>
<dbReference type="InterPro" id="IPR006162">
    <property type="entry name" value="Ppantetheine_attach_site"/>
</dbReference>